<dbReference type="RefSeq" id="WP_020887564.1">
    <property type="nucleotide sequence ID" value="NZ_ATHI01000028.1"/>
</dbReference>
<dbReference type="EMBL" id="ATHI01000028">
    <property type="protein sequence ID" value="EPR31543.1"/>
    <property type="molecule type" value="Genomic_DNA"/>
</dbReference>
<evidence type="ECO:0000313" key="1">
    <source>
        <dbReference type="EMBL" id="EPR31543.1"/>
    </source>
</evidence>
<organism evidence="1 2">
    <name type="scientific">Alkalidesulfovibrio alkalitolerans DSM 16529</name>
    <dbReference type="NCBI Taxonomy" id="1121439"/>
    <lineage>
        <taxon>Bacteria</taxon>
        <taxon>Pseudomonadati</taxon>
        <taxon>Thermodesulfobacteriota</taxon>
        <taxon>Desulfovibrionia</taxon>
        <taxon>Desulfovibrionales</taxon>
        <taxon>Desulfovibrionaceae</taxon>
        <taxon>Alkalidesulfovibrio</taxon>
    </lineage>
</organism>
<proteinExistence type="predicted"/>
<dbReference type="AlphaFoldDB" id="S7UH15"/>
<comment type="caution">
    <text evidence="1">The sequence shown here is derived from an EMBL/GenBank/DDBJ whole genome shotgun (WGS) entry which is preliminary data.</text>
</comment>
<dbReference type="SUPFAM" id="SSF53756">
    <property type="entry name" value="UDP-Glycosyltransferase/glycogen phosphorylase"/>
    <property type="match status" value="1"/>
</dbReference>
<sequence length="394" mass="41996">MKRLDILLYAHDGRGVGHASRVAALGLALVRRHPAMRVAMLTGERRVASLLRGLPLEWIKMPSYATSVRDGRSSGAAGDCGLSDADLGEARAELIASCVRIFRPRVFVADHTPQGKHRELLPAIEERGDTRFVLGVRAVVGGVDKVWSDLAASVFASAYSGILWYGDAALCGDEAARLFTHFGREPVACGYVSRLLELAAAGRVAQGMREGVVVGLSWRDAGFLDLLQAVTETANEFPGLSPWRVFCDLSGNGQDGEADALRSQVLDVVRACPHLRLEEFGEGYGDALMSARAAVVYGGYNSLTDILAAGLPAVVLLRGMRDQEQEDHARRLAGVRPGITLLPADGLGAADLADALRGVMAHDVPIKSPVPLDGAARAADVLAEMARAAREMEK</sequence>
<gene>
    <name evidence="1" type="ORF">dsat_0867</name>
</gene>
<dbReference type="STRING" id="1121439.dsat_0867"/>
<name>S7UH15_9BACT</name>
<reference evidence="1 2" key="1">
    <citation type="journal article" date="2013" name="Genome Announc.">
        <title>Draft genome sequences for three mercury-methylating, sulfate-reducing bacteria.</title>
        <authorList>
            <person name="Brown S.D."/>
            <person name="Hurt R.A.Jr."/>
            <person name="Gilmour C.C."/>
            <person name="Elias D.A."/>
        </authorList>
    </citation>
    <scope>NUCLEOTIDE SEQUENCE [LARGE SCALE GENOMIC DNA]</scope>
    <source>
        <strain evidence="1 2">DSM 16529</strain>
    </source>
</reference>
<dbReference type="Gene3D" id="3.40.50.2000">
    <property type="entry name" value="Glycogen Phosphorylase B"/>
    <property type="match status" value="1"/>
</dbReference>
<evidence type="ECO:0008006" key="3">
    <source>
        <dbReference type="Google" id="ProtNLM"/>
    </source>
</evidence>
<protein>
    <recommendedName>
        <fullName evidence="3">Glycosyl transferase family 28 C-terminal domain-containing protein</fullName>
    </recommendedName>
</protein>
<accession>S7UH15</accession>
<keyword evidence="2" id="KW-1185">Reference proteome</keyword>
<dbReference type="PATRIC" id="fig|1121439.3.peg.2236"/>
<dbReference type="OrthoDB" id="5430398at2"/>
<evidence type="ECO:0000313" key="2">
    <source>
        <dbReference type="Proteomes" id="UP000014975"/>
    </source>
</evidence>
<dbReference type="eggNOG" id="COG4671">
    <property type="taxonomic scope" value="Bacteria"/>
</dbReference>
<dbReference type="Proteomes" id="UP000014975">
    <property type="component" value="Unassembled WGS sequence"/>
</dbReference>